<dbReference type="AlphaFoldDB" id="A0AAU9NZH9"/>
<proteinExistence type="predicted"/>
<accession>A0AAU9NZH9</accession>
<keyword evidence="2" id="KW-1185">Reference proteome</keyword>
<evidence type="ECO:0000313" key="2">
    <source>
        <dbReference type="Proteomes" id="UP001157418"/>
    </source>
</evidence>
<comment type="caution">
    <text evidence="1">The sequence shown here is derived from an EMBL/GenBank/DDBJ whole genome shotgun (WGS) entry which is preliminary data.</text>
</comment>
<name>A0AAU9NZH9_9ASTR</name>
<dbReference type="EMBL" id="CAKMRJ010005412">
    <property type="protein sequence ID" value="CAH1443255.1"/>
    <property type="molecule type" value="Genomic_DNA"/>
</dbReference>
<protein>
    <submittedName>
        <fullName evidence="1">Uncharacterized protein</fullName>
    </submittedName>
</protein>
<dbReference type="Proteomes" id="UP001157418">
    <property type="component" value="Unassembled WGS sequence"/>
</dbReference>
<organism evidence="1 2">
    <name type="scientific">Lactuca virosa</name>
    <dbReference type="NCBI Taxonomy" id="75947"/>
    <lineage>
        <taxon>Eukaryota</taxon>
        <taxon>Viridiplantae</taxon>
        <taxon>Streptophyta</taxon>
        <taxon>Embryophyta</taxon>
        <taxon>Tracheophyta</taxon>
        <taxon>Spermatophyta</taxon>
        <taxon>Magnoliopsida</taxon>
        <taxon>eudicotyledons</taxon>
        <taxon>Gunneridae</taxon>
        <taxon>Pentapetalae</taxon>
        <taxon>asterids</taxon>
        <taxon>campanulids</taxon>
        <taxon>Asterales</taxon>
        <taxon>Asteraceae</taxon>
        <taxon>Cichorioideae</taxon>
        <taxon>Cichorieae</taxon>
        <taxon>Lactucinae</taxon>
        <taxon>Lactuca</taxon>
    </lineage>
</organism>
<evidence type="ECO:0000313" key="1">
    <source>
        <dbReference type="EMBL" id="CAH1443255.1"/>
    </source>
</evidence>
<sequence length="84" mass="9909">MYIIFLYAIYVRGLYRSCLYKSCNKEGNVDAWCHQIIRKPLGRGKSGHIYVQKKLGCAPQLNFQFRSRILEARCSFVLRISRYV</sequence>
<gene>
    <name evidence="1" type="ORF">LVIROSA_LOCUS29181</name>
</gene>
<reference evidence="1 2" key="1">
    <citation type="submission" date="2022-01" db="EMBL/GenBank/DDBJ databases">
        <authorList>
            <person name="Xiong W."/>
            <person name="Schranz E."/>
        </authorList>
    </citation>
    <scope>NUCLEOTIDE SEQUENCE [LARGE SCALE GENOMIC DNA]</scope>
</reference>